<reference evidence="1 2" key="1">
    <citation type="journal article" date="2007" name="Science">
        <title>The Chlamydomonas genome reveals the evolution of key animal and plant functions.</title>
        <authorList>
            <person name="Merchant S.S."/>
            <person name="Prochnik S.E."/>
            <person name="Vallon O."/>
            <person name="Harris E.H."/>
            <person name="Karpowicz S.J."/>
            <person name="Witman G.B."/>
            <person name="Terry A."/>
            <person name="Salamov A."/>
            <person name="Fritz-Laylin L.K."/>
            <person name="Marechal-Drouard L."/>
            <person name="Marshall W.F."/>
            <person name="Qu L.H."/>
            <person name="Nelson D.R."/>
            <person name="Sanderfoot A.A."/>
            <person name="Spalding M.H."/>
            <person name="Kapitonov V.V."/>
            <person name="Ren Q."/>
            <person name="Ferris P."/>
            <person name="Lindquist E."/>
            <person name="Shapiro H."/>
            <person name="Lucas S.M."/>
            <person name="Grimwood J."/>
            <person name="Schmutz J."/>
            <person name="Cardol P."/>
            <person name="Cerutti H."/>
            <person name="Chanfreau G."/>
            <person name="Chen C.L."/>
            <person name="Cognat V."/>
            <person name="Croft M.T."/>
            <person name="Dent R."/>
            <person name="Dutcher S."/>
            <person name="Fernandez E."/>
            <person name="Fukuzawa H."/>
            <person name="Gonzalez-Ballester D."/>
            <person name="Gonzalez-Halphen D."/>
            <person name="Hallmann A."/>
            <person name="Hanikenne M."/>
            <person name="Hippler M."/>
            <person name="Inwood W."/>
            <person name="Jabbari K."/>
            <person name="Kalanon M."/>
            <person name="Kuras R."/>
            <person name="Lefebvre P.A."/>
            <person name="Lemaire S.D."/>
            <person name="Lobanov A.V."/>
            <person name="Lohr M."/>
            <person name="Manuell A."/>
            <person name="Meier I."/>
            <person name="Mets L."/>
            <person name="Mittag M."/>
            <person name="Mittelmeier T."/>
            <person name="Moroney J.V."/>
            <person name="Moseley J."/>
            <person name="Napoli C."/>
            <person name="Nedelcu A.M."/>
            <person name="Niyogi K."/>
            <person name="Novoselov S.V."/>
            <person name="Paulsen I.T."/>
            <person name="Pazour G."/>
            <person name="Purton S."/>
            <person name="Ral J.P."/>
            <person name="Riano-Pachon D.M."/>
            <person name="Riekhof W."/>
            <person name="Rymarquis L."/>
            <person name="Schroda M."/>
            <person name="Stern D."/>
            <person name="Umen J."/>
            <person name="Willows R."/>
            <person name="Wilson N."/>
            <person name="Zimmer S.L."/>
            <person name="Allmer J."/>
            <person name="Balk J."/>
            <person name="Bisova K."/>
            <person name="Chen C.J."/>
            <person name="Elias M."/>
            <person name="Gendler K."/>
            <person name="Hauser C."/>
            <person name="Lamb M.R."/>
            <person name="Ledford H."/>
            <person name="Long J.C."/>
            <person name="Minagawa J."/>
            <person name="Page M.D."/>
            <person name="Pan J."/>
            <person name="Pootakham W."/>
            <person name="Roje S."/>
            <person name="Rose A."/>
            <person name="Stahlberg E."/>
            <person name="Terauchi A.M."/>
            <person name="Yang P."/>
            <person name="Ball S."/>
            <person name="Bowler C."/>
            <person name="Dieckmann C.L."/>
            <person name="Gladyshev V.N."/>
            <person name="Green P."/>
            <person name="Jorgensen R."/>
            <person name="Mayfield S."/>
            <person name="Mueller-Roeber B."/>
            <person name="Rajamani S."/>
            <person name="Sayre R.T."/>
            <person name="Brokstein P."/>
            <person name="Dubchak I."/>
            <person name="Goodstein D."/>
            <person name="Hornick L."/>
            <person name="Huang Y.W."/>
            <person name="Jhaveri J."/>
            <person name="Luo Y."/>
            <person name="Martinez D."/>
            <person name="Ngau W.C."/>
            <person name="Otillar B."/>
            <person name="Poliakov A."/>
            <person name="Porter A."/>
            <person name="Szajkowski L."/>
            <person name="Werner G."/>
            <person name="Zhou K."/>
            <person name="Grigoriev I.V."/>
            <person name="Rokhsar D.S."/>
            <person name="Grossman A.R."/>
        </authorList>
    </citation>
    <scope>NUCLEOTIDE SEQUENCE [LARGE SCALE GENOMIC DNA]</scope>
    <source>
        <strain evidence="2">CC-503</strain>
        <strain evidence="1">CC-503 cw92 mt+</strain>
    </source>
</reference>
<dbReference type="OrthoDB" id="524187at2759"/>
<protein>
    <submittedName>
        <fullName evidence="1">Uncharacterized protein</fullName>
    </submittedName>
</protein>
<proteinExistence type="predicted"/>
<dbReference type="EMBL" id="CM008978">
    <property type="protein sequence ID" value="PNW70610.1"/>
    <property type="molecule type" value="Genomic_DNA"/>
</dbReference>
<sequence>MGVLFDGDDESLVPPEALQKIQKLLHELIEHRCGALPAFPEWRQTGLPDLKAHLDKHWDPVTRKPNQNMEQQYVPVPGIARDTVRAAVSGNCNVQNGQYGGFSFEFEQIGPEPVLVSVSWCRVAGGSGQRHRITLQGTELVEEGFA</sequence>
<dbReference type="Gramene" id="PNW70611">
    <property type="protein sequence ID" value="PNW70611"/>
    <property type="gene ID" value="CHLRE_17g726983v5"/>
</dbReference>
<dbReference type="GeneID" id="5722801"/>
<keyword evidence="2" id="KW-1185">Reference proteome</keyword>
<dbReference type="RefSeq" id="XP_001697262.1">
    <property type="nucleotide sequence ID" value="XM_001697210.2"/>
</dbReference>
<dbReference type="PaxDb" id="3055-EDP00517"/>
<name>A8J6R4_CHLRE</name>
<organism evidence="1 2">
    <name type="scientific">Chlamydomonas reinhardtii</name>
    <name type="common">Chlamydomonas smithii</name>
    <dbReference type="NCBI Taxonomy" id="3055"/>
    <lineage>
        <taxon>Eukaryota</taxon>
        <taxon>Viridiplantae</taxon>
        <taxon>Chlorophyta</taxon>
        <taxon>core chlorophytes</taxon>
        <taxon>Chlorophyceae</taxon>
        <taxon>CS clade</taxon>
        <taxon>Chlamydomonadales</taxon>
        <taxon>Chlamydomonadaceae</taxon>
        <taxon>Chlamydomonas</taxon>
    </lineage>
</organism>
<dbReference type="RefSeq" id="XP_042914820.1">
    <property type="nucleotide sequence ID" value="XM_043072361.1"/>
</dbReference>
<dbReference type="HOGENOM" id="CLU_1780080_0_0_1"/>
<dbReference type="AlphaFoldDB" id="A8J6R4"/>
<evidence type="ECO:0000313" key="2">
    <source>
        <dbReference type="Proteomes" id="UP000006906"/>
    </source>
</evidence>
<gene>
    <name evidence="1" type="ORF">CHLRE_17g726983v5</name>
</gene>
<reference evidence="1" key="2">
    <citation type="submission" date="2017-07" db="EMBL/GenBank/DDBJ databases">
        <title>WGS assembly of Chlamydomonas reinhardtii.</title>
        <authorList>
            <consortium name="Chlamydomonas Annotation Team"/>
            <consortium name="JGI Annotation Team"/>
            <person name="Merchant S.S."/>
            <person name="Prochnik S.E."/>
            <person name="Vallon O."/>
            <person name="Harris E.H."/>
            <person name="Karpowicz S.J."/>
            <person name="Witman G.B."/>
            <person name="Terry A."/>
            <person name="Salamov A."/>
            <person name="Fritz-Laylin L.K."/>
            <person name="Marechal-Drouard L."/>
            <person name="Marshall W.F."/>
            <person name="Qu L.H."/>
            <person name="Nelson D.R."/>
            <person name="Sanderfoot A.A."/>
            <person name="Spalding M.H."/>
            <person name="Kapitonov V.V."/>
            <person name="Ren Q."/>
            <person name="Ferris P."/>
            <person name="Lindquist E."/>
            <person name="Shapiro H."/>
            <person name="Lucas S.M."/>
            <person name="Grimwood J."/>
            <person name="Schmutz J."/>
            <person name="Grigoriev I.V."/>
            <person name="Rokhsar D.S."/>
        </authorList>
    </citation>
    <scope>NUCLEOTIDE SEQUENCE</scope>
    <source>
        <strain evidence="1">CC-503 cw92 mt+</strain>
    </source>
</reference>
<dbReference type="EMBL" id="CM008978">
    <property type="protein sequence ID" value="PNW70611.1"/>
    <property type="molecule type" value="Genomic_DNA"/>
</dbReference>
<dbReference type="KEGG" id="cre:CHLRE_17g726983v5"/>
<dbReference type="Gramene" id="PNW70610">
    <property type="protein sequence ID" value="PNW70610"/>
    <property type="gene ID" value="CHLRE_17g726983v5"/>
</dbReference>
<evidence type="ECO:0000313" key="1">
    <source>
        <dbReference type="EMBL" id="PNW70611.1"/>
    </source>
</evidence>
<accession>A8J6R4</accession>
<dbReference type="Proteomes" id="UP000006906">
    <property type="component" value="Chromosome 17"/>
</dbReference>